<feature type="domain" description="ChrR-like cupin" evidence="1">
    <location>
        <begin position="112"/>
        <end position="206"/>
    </location>
</feature>
<dbReference type="Proteomes" id="UP000290870">
    <property type="component" value="Unassembled WGS sequence"/>
</dbReference>
<comment type="caution">
    <text evidence="2">The sequence shown here is derived from an EMBL/GenBank/DDBJ whole genome shotgun (WGS) entry which is preliminary data.</text>
</comment>
<protein>
    <submittedName>
        <fullName evidence="2">Cupin</fullName>
    </submittedName>
</protein>
<dbReference type="RefSeq" id="WP_128987145.1">
    <property type="nucleotide sequence ID" value="NZ_PDJZ01000012.1"/>
</dbReference>
<dbReference type="InterPro" id="IPR011051">
    <property type="entry name" value="RmlC_Cupin_sf"/>
</dbReference>
<sequence>MNDNYEKRVLINTNDLKWIEDEVKGVSKKLLSKINNQETAIIKIEENYKLNTNSKINSVEILVLEGTYINEYGEFKSGTYLRLSKEDELFVESGKMGCIVFRKINHFTDETQNIVIDTINTLWLQGQGNLEVMPLFEQTALVKWPKNEKFISHKHWGGEEIYVLNGTFMDEYGKYPKGTWIRSPHLSQHFPYVEDETIIFVKTGHL</sequence>
<evidence type="ECO:0000313" key="3">
    <source>
        <dbReference type="Proteomes" id="UP000290870"/>
    </source>
</evidence>
<dbReference type="OrthoDB" id="9801227at2"/>
<proteinExistence type="predicted"/>
<dbReference type="AlphaFoldDB" id="A0A4Q0ZBX8"/>
<accession>A0A4Q0ZBX8</accession>
<dbReference type="EMBL" id="PDJZ01000012">
    <property type="protein sequence ID" value="RXJ83382.1"/>
    <property type="molecule type" value="Genomic_DNA"/>
</dbReference>
<feature type="domain" description="ChrR-like cupin" evidence="1">
    <location>
        <begin position="7"/>
        <end position="106"/>
    </location>
</feature>
<reference evidence="2 3" key="1">
    <citation type="submission" date="2017-10" db="EMBL/GenBank/DDBJ databases">
        <title>Genomics of the genus Arcobacter.</title>
        <authorList>
            <person name="Perez-Cataluna A."/>
            <person name="Figueras M.J."/>
        </authorList>
    </citation>
    <scope>NUCLEOTIDE SEQUENCE [LARGE SCALE GENOMIC DNA]</scope>
    <source>
        <strain evidence="2 3">F26</strain>
    </source>
</reference>
<organism evidence="2 3">
    <name type="scientific">Arcobacter cloacae</name>
    <dbReference type="NCBI Taxonomy" id="1054034"/>
    <lineage>
        <taxon>Bacteria</taxon>
        <taxon>Pseudomonadati</taxon>
        <taxon>Campylobacterota</taxon>
        <taxon>Epsilonproteobacteria</taxon>
        <taxon>Campylobacterales</taxon>
        <taxon>Arcobacteraceae</taxon>
        <taxon>Arcobacter</taxon>
    </lineage>
</organism>
<dbReference type="InterPro" id="IPR025979">
    <property type="entry name" value="ChrR-like_cupin_dom"/>
</dbReference>
<dbReference type="SUPFAM" id="SSF51182">
    <property type="entry name" value="RmlC-like cupins"/>
    <property type="match status" value="2"/>
</dbReference>
<dbReference type="InterPro" id="IPR014710">
    <property type="entry name" value="RmlC-like_jellyroll"/>
</dbReference>
<name>A0A4Q0ZBX8_9BACT</name>
<dbReference type="Pfam" id="PF12973">
    <property type="entry name" value="Cupin_7"/>
    <property type="match status" value="2"/>
</dbReference>
<gene>
    <name evidence="2" type="ORF">CRU90_10000</name>
</gene>
<evidence type="ECO:0000313" key="2">
    <source>
        <dbReference type="EMBL" id="RXJ83382.1"/>
    </source>
</evidence>
<dbReference type="CDD" id="cd20303">
    <property type="entry name" value="cupin_ChrR_1"/>
    <property type="match status" value="1"/>
</dbReference>
<dbReference type="Gene3D" id="2.60.120.10">
    <property type="entry name" value="Jelly Rolls"/>
    <property type="match status" value="2"/>
</dbReference>
<evidence type="ECO:0000259" key="1">
    <source>
        <dbReference type="Pfam" id="PF12973"/>
    </source>
</evidence>